<dbReference type="InterPro" id="IPR032820">
    <property type="entry name" value="ATPase_put"/>
</dbReference>
<proteinExistence type="predicted"/>
<name>A0A1F7UHI1_9BACT</name>
<evidence type="ECO:0000313" key="2">
    <source>
        <dbReference type="EMBL" id="OGL77722.1"/>
    </source>
</evidence>
<feature type="transmembrane region" description="Helical" evidence="1">
    <location>
        <begin position="5"/>
        <end position="23"/>
    </location>
</feature>
<keyword evidence="1" id="KW-1133">Transmembrane helix</keyword>
<feature type="transmembrane region" description="Helical" evidence="1">
    <location>
        <begin position="29"/>
        <end position="50"/>
    </location>
</feature>
<organism evidence="2 3">
    <name type="scientific">Candidatus Uhrbacteria bacterium RIFCSPHIGHO2_12_FULL_57_11</name>
    <dbReference type="NCBI Taxonomy" id="1802398"/>
    <lineage>
        <taxon>Bacteria</taxon>
        <taxon>Candidatus Uhriibacteriota</taxon>
    </lineage>
</organism>
<accession>A0A1F7UHI1</accession>
<keyword evidence="1" id="KW-0812">Transmembrane</keyword>
<evidence type="ECO:0000313" key="3">
    <source>
        <dbReference type="Proteomes" id="UP000176598"/>
    </source>
</evidence>
<evidence type="ECO:0000256" key="1">
    <source>
        <dbReference type="SAM" id="Phobius"/>
    </source>
</evidence>
<dbReference type="AlphaFoldDB" id="A0A1F7UHI1"/>
<keyword evidence="1" id="KW-0472">Membrane</keyword>
<protein>
    <recommendedName>
        <fullName evidence="4">AtpZ/AtpI family protein</fullName>
    </recommendedName>
</protein>
<sequence length="65" mass="7111">MAGQLGYAIAIPIVILAFAGRLLDRQFDSSPLFLLAGVVLAIVVSSVWVVRKAKEIERDLTEKIK</sequence>
<dbReference type="Proteomes" id="UP000176598">
    <property type="component" value="Unassembled WGS sequence"/>
</dbReference>
<dbReference type="EMBL" id="MGEG01000057">
    <property type="protein sequence ID" value="OGL77722.1"/>
    <property type="molecule type" value="Genomic_DNA"/>
</dbReference>
<comment type="caution">
    <text evidence="2">The sequence shown here is derived from an EMBL/GenBank/DDBJ whole genome shotgun (WGS) entry which is preliminary data.</text>
</comment>
<dbReference type="Pfam" id="PF09527">
    <property type="entry name" value="ATPase_gene1"/>
    <property type="match status" value="1"/>
</dbReference>
<gene>
    <name evidence="2" type="ORF">A3F28_02000</name>
</gene>
<evidence type="ECO:0008006" key="4">
    <source>
        <dbReference type="Google" id="ProtNLM"/>
    </source>
</evidence>
<reference evidence="2 3" key="1">
    <citation type="journal article" date="2016" name="Nat. Commun.">
        <title>Thousands of microbial genomes shed light on interconnected biogeochemical processes in an aquifer system.</title>
        <authorList>
            <person name="Anantharaman K."/>
            <person name="Brown C.T."/>
            <person name="Hug L.A."/>
            <person name="Sharon I."/>
            <person name="Castelle C.J."/>
            <person name="Probst A.J."/>
            <person name="Thomas B.C."/>
            <person name="Singh A."/>
            <person name="Wilkins M.J."/>
            <person name="Karaoz U."/>
            <person name="Brodie E.L."/>
            <person name="Williams K.H."/>
            <person name="Hubbard S.S."/>
            <person name="Banfield J.F."/>
        </authorList>
    </citation>
    <scope>NUCLEOTIDE SEQUENCE [LARGE SCALE GENOMIC DNA]</scope>
</reference>